<dbReference type="Proteomes" id="UP000292957">
    <property type="component" value="Unassembled WGS sequence"/>
</dbReference>
<reference evidence="2 4" key="1">
    <citation type="submission" date="2019-01" db="EMBL/GenBank/DDBJ databases">
        <title>Draft genome sequences of three monokaryotic isolates of the white-rot basidiomycete fungus Dichomitus squalens.</title>
        <authorList>
            <consortium name="DOE Joint Genome Institute"/>
            <person name="Lopez S.C."/>
            <person name="Andreopoulos B."/>
            <person name="Pangilinan J."/>
            <person name="Lipzen A."/>
            <person name="Riley R."/>
            <person name="Ahrendt S."/>
            <person name="Ng V."/>
            <person name="Barry K."/>
            <person name="Daum C."/>
            <person name="Grigoriev I.V."/>
            <person name="Hilden K.S."/>
            <person name="Makela M.R."/>
            <person name="de Vries R.P."/>
        </authorList>
    </citation>
    <scope>NUCLEOTIDE SEQUENCE [LARGE SCALE GENOMIC DNA]</scope>
    <source>
        <strain evidence="3 4">CBS 464.89</strain>
        <strain evidence="2">OM18370.1</strain>
    </source>
</reference>
<dbReference type="EMBL" id="ML145144">
    <property type="protein sequence ID" value="TBU56934.1"/>
    <property type="molecule type" value="Genomic_DNA"/>
</dbReference>
<accession>A0A4Q9MRS6</accession>
<gene>
    <name evidence="3" type="ORF">BD310DRAFT_949801</name>
    <name evidence="2" type="ORF">BD311DRAFT_777012</name>
</gene>
<name>A0A4Q9MRS6_9APHY</name>
<evidence type="ECO:0000313" key="3">
    <source>
        <dbReference type="EMBL" id="TBU56934.1"/>
    </source>
</evidence>
<evidence type="ECO:0000313" key="4">
    <source>
        <dbReference type="Proteomes" id="UP000292082"/>
    </source>
</evidence>
<protein>
    <submittedName>
        <fullName evidence="2">Uncharacterized protein</fullName>
    </submittedName>
</protein>
<organism evidence="2">
    <name type="scientific">Dichomitus squalens</name>
    <dbReference type="NCBI Taxonomy" id="114155"/>
    <lineage>
        <taxon>Eukaryota</taxon>
        <taxon>Fungi</taxon>
        <taxon>Dikarya</taxon>
        <taxon>Basidiomycota</taxon>
        <taxon>Agaricomycotina</taxon>
        <taxon>Agaricomycetes</taxon>
        <taxon>Polyporales</taxon>
        <taxon>Polyporaceae</taxon>
        <taxon>Dichomitus</taxon>
    </lineage>
</organism>
<dbReference type="EMBL" id="ML143407">
    <property type="protein sequence ID" value="TBU30285.1"/>
    <property type="molecule type" value="Genomic_DNA"/>
</dbReference>
<keyword evidence="4" id="KW-1185">Reference proteome</keyword>
<evidence type="ECO:0000313" key="2">
    <source>
        <dbReference type="EMBL" id="TBU30285.1"/>
    </source>
</evidence>
<dbReference type="Proteomes" id="UP000292082">
    <property type="component" value="Unassembled WGS sequence"/>
</dbReference>
<sequence length="86" mass="9643">MPGPAKCINCGVSTNNHRFRCDWLHCTMMRKVADFPSPRAPEKPSSSHVTEDEPSANGIRVTVMSHVLDSGQVLLRRNNHRGIPRH</sequence>
<evidence type="ECO:0000256" key="1">
    <source>
        <dbReference type="SAM" id="MobiDB-lite"/>
    </source>
</evidence>
<dbReference type="AlphaFoldDB" id="A0A4Q9MRS6"/>
<feature type="region of interest" description="Disordered" evidence="1">
    <location>
        <begin position="35"/>
        <end position="56"/>
    </location>
</feature>
<proteinExistence type="predicted"/>